<feature type="compositionally biased region" description="Polar residues" evidence="1">
    <location>
        <begin position="146"/>
        <end position="155"/>
    </location>
</feature>
<feature type="region of interest" description="Disordered" evidence="1">
    <location>
        <begin position="112"/>
        <end position="155"/>
    </location>
</feature>
<dbReference type="Proteomes" id="UP000800038">
    <property type="component" value="Unassembled WGS sequence"/>
</dbReference>
<accession>A0A6A5SRW0</accession>
<evidence type="ECO:0000313" key="2">
    <source>
        <dbReference type="EMBL" id="KAF1942412.1"/>
    </source>
</evidence>
<proteinExistence type="predicted"/>
<name>A0A6A5SRW0_9PLEO</name>
<gene>
    <name evidence="2" type="ORF">EJ02DRAFT_454276</name>
</gene>
<protein>
    <submittedName>
        <fullName evidence="2">Uncharacterized protein</fullName>
    </submittedName>
</protein>
<dbReference type="AlphaFoldDB" id="A0A6A5SRW0"/>
<reference evidence="2" key="1">
    <citation type="journal article" date="2020" name="Stud. Mycol.">
        <title>101 Dothideomycetes genomes: a test case for predicting lifestyles and emergence of pathogens.</title>
        <authorList>
            <person name="Haridas S."/>
            <person name="Albert R."/>
            <person name="Binder M."/>
            <person name="Bloem J."/>
            <person name="Labutti K."/>
            <person name="Salamov A."/>
            <person name="Andreopoulos B."/>
            <person name="Baker S."/>
            <person name="Barry K."/>
            <person name="Bills G."/>
            <person name="Bluhm B."/>
            <person name="Cannon C."/>
            <person name="Castanera R."/>
            <person name="Culley D."/>
            <person name="Daum C."/>
            <person name="Ezra D."/>
            <person name="Gonzalez J."/>
            <person name="Henrissat B."/>
            <person name="Kuo A."/>
            <person name="Liang C."/>
            <person name="Lipzen A."/>
            <person name="Lutzoni F."/>
            <person name="Magnuson J."/>
            <person name="Mondo S."/>
            <person name="Nolan M."/>
            <person name="Ohm R."/>
            <person name="Pangilinan J."/>
            <person name="Park H.-J."/>
            <person name="Ramirez L."/>
            <person name="Alfaro M."/>
            <person name="Sun H."/>
            <person name="Tritt A."/>
            <person name="Yoshinaga Y."/>
            <person name="Zwiers L.-H."/>
            <person name="Turgeon B."/>
            <person name="Goodwin S."/>
            <person name="Spatafora J."/>
            <person name="Crous P."/>
            <person name="Grigoriev I."/>
        </authorList>
    </citation>
    <scope>NUCLEOTIDE SEQUENCE</scope>
    <source>
        <strain evidence="2">CBS 161.51</strain>
    </source>
</reference>
<organism evidence="2 3">
    <name type="scientific">Clathrospora elynae</name>
    <dbReference type="NCBI Taxonomy" id="706981"/>
    <lineage>
        <taxon>Eukaryota</taxon>
        <taxon>Fungi</taxon>
        <taxon>Dikarya</taxon>
        <taxon>Ascomycota</taxon>
        <taxon>Pezizomycotina</taxon>
        <taxon>Dothideomycetes</taxon>
        <taxon>Pleosporomycetidae</taxon>
        <taxon>Pleosporales</taxon>
        <taxon>Diademaceae</taxon>
        <taxon>Clathrospora</taxon>
    </lineage>
</organism>
<dbReference type="OrthoDB" id="4505928at2759"/>
<sequence length="155" mass="16744">MFLAEARAEIAALKEEAVATSAICQLNPVDNAERSSYNRNGRAGQMQDPRSTQQTELTLVQPTTNPDRQMHYVDIDLSFLGDAIPISPSIYLSSADFIPPLPTDLDILNTNGPPPCCSDPTSSPQPDEPVNPECSTCKTRPPPDPSESTTLFAQA</sequence>
<evidence type="ECO:0000256" key="1">
    <source>
        <dbReference type="SAM" id="MobiDB-lite"/>
    </source>
</evidence>
<dbReference type="EMBL" id="ML976035">
    <property type="protein sequence ID" value="KAF1942412.1"/>
    <property type="molecule type" value="Genomic_DNA"/>
</dbReference>
<evidence type="ECO:0000313" key="3">
    <source>
        <dbReference type="Proteomes" id="UP000800038"/>
    </source>
</evidence>
<keyword evidence="3" id="KW-1185">Reference proteome</keyword>
<feature type="region of interest" description="Disordered" evidence="1">
    <location>
        <begin position="32"/>
        <end position="55"/>
    </location>
</feature>